<evidence type="ECO:0000256" key="2">
    <source>
        <dbReference type="SAM" id="Phobius"/>
    </source>
</evidence>
<dbReference type="RefSeq" id="XP_056045383.1">
    <property type="nucleotide sequence ID" value="XM_056185906.1"/>
</dbReference>
<keyword evidence="4" id="KW-1185">Reference proteome</keyword>
<keyword evidence="2" id="KW-0812">Transmembrane</keyword>
<sequence>MSTVSHSYEAELKRTASMLSNATTLADVAIPSQSHLTSTRIYDGQLPTDTITYDYKVDNERGVEMSEEPVPKKILGIRSNVFWLLAIILLVVVCVCAVLLAALLTRNSSSHDSNASPGTGLGASPGQRTSAGLYLKRWIDEDIIR</sequence>
<accession>A0AAD7VTX7</accession>
<dbReference type="GeneID" id="80881072"/>
<dbReference type="Proteomes" id="UP001217417">
    <property type="component" value="Unassembled WGS sequence"/>
</dbReference>
<proteinExistence type="predicted"/>
<protein>
    <submittedName>
        <fullName evidence="3">Uncharacterized protein</fullName>
    </submittedName>
</protein>
<reference evidence="3" key="1">
    <citation type="submission" date="2023-03" db="EMBL/GenBank/DDBJ databases">
        <title>Near-Complete genome sequence of Lipomyces tetrasporous NRRL Y-64009, an oleaginous yeast capable of growing on lignocellulosic hydrolysates.</title>
        <authorList>
            <consortium name="Lawrence Berkeley National Laboratory"/>
            <person name="Jagtap S.S."/>
            <person name="Liu J.-J."/>
            <person name="Walukiewicz H.E."/>
            <person name="Pangilinan J."/>
            <person name="Lipzen A."/>
            <person name="Ahrendt S."/>
            <person name="Koriabine M."/>
            <person name="Cobaugh K."/>
            <person name="Salamov A."/>
            <person name="Yoshinaga Y."/>
            <person name="Ng V."/>
            <person name="Daum C."/>
            <person name="Grigoriev I.V."/>
            <person name="Slininger P.J."/>
            <person name="Dien B.S."/>
            <person name="Jin Y.-S."/>
            <person name="Rao C.V."/>
        </authorList>
    </citation>
    <scope>NUCLEOTIDE SEQUENCE</scope>
    <source>
        <strain evidence="3">NRRL Y-64009</strain>
    </source>
</reference>
<feature type="transmembrane region" description="Helical" evidence="2">
    <location>
        <begin position="81"/>
        <end position="104"/>
    </location>
</feature>
<organism evidence="3 4">
    <name type="scientific">Lipomyces tetrasporus</name>
    <dbReference type="NCBI Taxonomy" id="54092"/>
    <lineage>
        <taxon>Eukaryota</taxon>
        <taxon>Fungi</taxon>
        <taxon>Dikarya</taxon>
        <taxon>Ascomycota</taxon>
        <taxon>Saccharomycotina</taxon>
        <taxon>Lipomycetes</taxon>
        <taxon>Lipomycetales</taxon>
        <taxon>Lipomycetaceae</taxon>
        <taxon>Lipomyces</taxon>
    </lineage>
</organism>
<evidence type="ECO:0000313" key="3">
    <source>
        <dbReference type="EMBL" id="KAJ8101933.1"/>
    </source>
</evidence>
<comment type="caution">
    <text evidence="3">The sequence shown here is derived from an EMBL/GenBank/DDBJ whole genome shotgun (WGS) entry which is preliminary data.</text>
</comment>
<keyword evidence="2" id="KW-0472">Membrane</keyword>
<keyword evidence="2" id="KW-1133">Transmembrane helix</keyword>
<feature type="region of interest" description="Disordered" evidence="1">
    <location>
        <begin position="108"/>
        <end position="128"/>
    </location>
</feature>
<evidence type="ECO:0000256" key="1">
    <source>
        <dbReference type="SAM" id="MobiDB-lite"/>
    </source>
</evidence>
<dbReference type="EMBL" id="JARPMG010000003">
    <property type="protein sequence ID" value="KAJ8101933.1"/>
    <property type="molecule type" value="Genomic_DNA"/>
</dbReference>
<gene>
    <name evidence="3" type="ORF">POJ06DRAFT_236581</name>
</gene>
<feature type="compositionally biased region" description="Polar residues" evidence="1">
    <location>
        <begin position="108"/>
        <end position="117"/>
    </location>
</feature>
<dbReference type="AlphaFoldDB" id="A0AAD7VTX7"/>
<evidence type="ECO:0000313" key="4">
    <source>
        <dbReference type="Proteomes" id="UP001217417"/>
    </source>
</evidence>
<name>A0AAD7VTX7_9ASCO</name>